<dbReference type="Pfam" id="PF00005">
    <property type="entry name" value="ABC_tran"/>
    <property type="match status" value="1"/>
</dbReference>
<accession>A0ABW7TED8</accession>
<comment type="caution">
    <text evidence="6">The sequence shown here is derived from an EMBL/GenBank/DDBJ whole genome shotgun (WGS) entry which is preliminary data.</text>
</comment>
<dbReference type="SUPFAM" id="SSF52540">
    <property type="entry name" value="P-loop containing nucleoside triphosphate hydrolases"/>
    <property type="match status" value="1"/>
</dbReference>
<proteinExistence type="inferred from homology"/>
<name>A0ABW7TED8_9NOCA</name>
<dbReference type="EMBL" id="JBIRUQ010000001">
    <property type="protein sequence ID" value="MFI1459389.1"/>
    <property type="molecule type" value="Genomic_DNA"/>
</dbReference>
<dbReference type="RefSeq" id="WP_033241278.1">
    <property type="nucleotide sequence ID" value="NZ_JBIRUQ010000001.1"/>
</dbReference>
<dbReference type="GO" id="GO:0005524">
    <property type="term" value="F:ATP binding"/>
    <property type="evidence" value="ECO:0007669"/>
    <property type="project" value="UniProtKB-KW"/>
</dbReference>
<dbReference type="Proteomes" id="UP001611263">
    <property type="component" value="Unassembled WGS sequence"/>
</dbReference>
<comment type="similarity">
    <text evidence="1">Belongs to the ABC transporter superfamily.</text>
</comment>
<dbReference type="PANTHER" id="PTHR43335:SF4">
    <property type="entry name" value="ABC TRANSPORTER, ATP-BINDING PROTEIN"/>
    <property type="match status" value="1"/>
</dbReference>
<dbReference type="SMART" id="SM00382">
    <property type="entry name" value="AAA"/>
    <property type="match status" value="1"/>
</dbReference>
<keyword evidence="2" id="KW-0813">Transport</keyword>
<keyword evidence="4 6" id="KW-0067">ATP-binding</keyword>
<protein>
    <submittedName>
        <fullName evidence="6">ABC transporter ATP-binding protein</fullName>
    </submittedName>
</protein>
<organism evidence="6 7">
    <name type="scientific">Nocardia carnea</name>
    <dbReference type="NCBI Taxonomy" id="37328"/>
    <lineage>
        <taxon>Bacteria</taxon>
        <taxon>Bacillati</taxon>
        <taxon>Actinomycetota</taxon>
        <taxon>Actinomycetes</taxon>
        <taxon>Mycobacteriales</taxon>
        <taxon>Nocardiaceae</taxon>
        <taxon>Nocardia</taxon>
    </lineage>
</organism>
<evidence type="ECO:0000259" key="5">
    <source>
        <dbReference type="PROSITE" id="PS50893"/>
    </source>
</evidence>
<dbReference type="InterPro" id="IPR025302">
    <property type="entry name" value="DrrA1/2-like_C"/>
</dbReference>
<dbReference type="InterPro" id="IPR003593">
    <property type="entry name" value="AAA+_ATPase"/>
</dbReference>
<gene>
    <name evidence="6" type="ORF">ACH4WX_01560</name>
</gene>
<evidence type="ECO:0000256" key="3">
    <source>
        <dbReference type="ARBA" id="ARBA00022741"/>
    </source>
</evidence>
<dbReference type="PROSITE" id="PS00211">
    <property type="entry name" value="ABC_TRANSPORTER_1"/>
    <property type="match status" value="1"/>
</dbReference>
<dbReference type="GeneID" id="93506355"/>
<keyword evidence="3" id="KW-0547">Nucleotide-binding</keyword>
<evidence type="ECO:0000256" key="2">
    <source>
        <dbReference type="ARBA" id="ARBA00022448"/>
    </source>
</evidence>
<dbReference type="PROSITE" id="PS50893">
    <property type="entry name" value="ABC_TRANSPORTER_2"/>
    <property type="match status" value="1"/>
</dbReference>
<reference evidence="6 7" key="1">
    <citation type="submission" date="2024-10" db="EMBL/GenBank/DDBJ databases">
        <title>The Natural Products Discovery Center: Release of the First 8490 Sequenced Strains for Exploring Actinobacteria Biosynthetic Diversity.</title>
        <authorList>
            <person name="Kalkreuter E."/>
            <person name="Kautsar S.A."/>
            <person name="Yang D."/>
            <person name="Bader C.D."/>
            <person name="Teijaro C.N."/>
            <person name="Fluegel L."/>
            <person name="Davis C.M."/>
            <person name="Simpson J.R."/>
            <person name="Lauterbach L."/>
            <person name="Steele A.D."/>
            <person name="Gui C."/>
            <person name="Meng S."/>
            <person name="Li G."/>
            <person name="Viehrig K."/>
            <person name="Ye F."/>
            <person name="Su P."/>
            <person name="Kiefer A.F."/>
            <person name="Nichols A."/>
            <person name="Cepeda A.J."/>
            <person name="Yan W."/>
            <person name="Fan B."/>
            <person name="Jiang Y."/>
            <person name="Adhikari A."/>
            <person name="Zheng C.-J."/>
            <person name="Schuster L."/>
            <person name="Cowan T.M."/>
            <person name="Smanski M.J."/>
            <person name="Chevrette M.G."/>
            <person name="De Carvalho L.P.S."/>
            <person name="Shen B."/>
        </authorList>
    </citation>
    <scope>NUCLEOTIDE SEQUENCE [LARGE SCALE GENOMIC DNA]</scope>
    <source>
        <strain evidence="6 7">NPDC020568</strain>
    </source>
</reference>
<evidence type="ECO:0000256" key="1">
    <source>
        <dbReference type="ARBA" id="ARBA00005417"/>
    </source>
</evidence>
<dbReference type="PANTHER" id="PTHR43335">
    <property type="entry name" value="ABC TRANSPORTER, ATP-BINDING PROTEIN"/>
    <property type="match status" value="1"/>
</dbReference>
<keyword evidence="7" id="KW-1185">Reference proteome</keyword>
<feature type="domain" description="ABC transporter" evidence="5">
    <location>
        <begin position="2"/>
        <end position="229"/>
    </location>
</feature>
<dbReference type="InterPro" id="IPR017871">
    <property type="entry name" value="ABC_transporter-like_CS"/>
</dbReference>
<evidence type="ECO:0000313" key="6">
    <source>
        <dbReference type="EMBL" id="MFI1459389.1"/>
    </source>
</evidence>
<sequence>MLEVTHLVRRFGDKTAVDDVSFEVEPGALTGFVGGNGAGKTTTMRMIMGVLAVHGGEVRWDGRPVTAADRRSFGYMPEERGLYPKQPVRDQLVYLARLRGLSVAEGRRRTSELLERFGLGDRGKDKLESLSLGNQQRVQIAAAVVAQPAALVLDEPFSGLDPVAVDSMAELLAEYAGQGVPVLFSSHQLDLVERLCDRLVILANGRVVAQGSAAELREAGALRYRLKAGSDTGWLNEFAGVSVVERNGAGVLLELSGATTDQVLTEALARGLVQEFAEVRPSVSEIFREVTA</sequence>
<evidence type="ECO:0000256" key="4">
    <source>
        <dbReference type="ARBA" id="ARBA00022840"/>
    </source>
</evidence>
<dbReference type="Gene3D" id="3.40.50.300">
    <property type="entry name" value="P-loop containing nucleotide triphosphate hydrolases"/>
    <property type="match status" value="1"/>
</dbReference>
<dbReference type="InterPro" id="IPR027417">
    <property type="entry name" value="P-loop_NTPase"/>
</dbReference>
<evidence type="ECO:0000313" key="7">
    <source>
        <dbReference type="Proteomes" id="UP001611263"/>
    </source>
</evidence>
<dbReference type="Pfam" id="PF13732">
    <property type="entry name" value="DrrA1-3_C"/>
    <property type="match status" value="1"/>
</dbReference>
<dbReference type="InterPro" id="IPR003439">
    <property type="entry name" value="ABC_transporter-like_ATP-bd"/>
</dbReference>